<dbReference type="PANTHER" id="PTHR43280">
    <property type="entry name" value="ARAC-FAMILY TRANSCRIPTIONAL REGULATOR"/>
    <property type="match status" value="1"/>
</dbReference>
<dbReference type="Proteomes" id="UP001501243">
    <property type="component" value="Unassembled WGS sequence"/>
</dbReference>
<proteinExistence type="predicted"/>
<dbReference type="SMART" id="SM00342">
    <property type="entry name" value="HTH_ARAC"/>
    <property type="match status" value="1"/>
</dbReference>
<keyword evidence="2" id="KW-0238">DNA-binding</keyword>
<dbReference type="RefSeq" id="WP_208132282.1">
    <property type="nucleotide sequence ID" value="NZ_BAABGQ010000005.1"/>
</dbReference>
<evidence type="ECO:0000256" key="2">
    <source>
        <dbReference type="ARBA" id="ARBA00023125"/>
    </source>
</evidence>
<reference evidence="6" key="1">
    <citation type="journal article" date="2019" name="Int. J. Syst. Evol. Microbiol.">
        <title>The Global Catalogue of Microorganisms (GCM) 10K type strain sequencing project: providing services to taxonomists for standard genome sequencing and annotation.</title>
        <authorList>
            <consortium name="The Broad Institute Genomics Platform"/>
            <consortium name="The Broad Institute Genome Sequencing Center for Infectious Disease"/>
            <person name="Wu L."/>
            <person name="Ma J."/>
        </authorList>
    </citation>
    <scope>NUCLEOTIDE SEQUENCE [LARGE SCALE GENOMIC DNA]</scope>
    <source>
        <strain evidence="6">JCM 17841</strain>
    </source>
</reference>
<name>A0ABP8Q2C9_9BACT</name>
<dbReference type="PANTHER" id="PTHR43280:SF32">
    <property type="entry name" value="TRANSCRIPTIONAL REGULATORY PROTEIN"/>
    <property type="match status" value="1"/>
</dbReference>
<dbReference type="Pfam" id="PF12833">
    <property type="entry name" value="HTH_18"/>
    <property type="match status" value="1"/>
</dbReference>
<keyword evidence="3" id="KW-0804">Transcription</keyword>
<keyword evidence="1" id="KW-0805">Transcription regulation</keyword>
<dbReference type="SUPFAM" id="SSF46689">
    <property type="entry name" value="Homeodomain-like"/>
    <property type="match status" value="1"/>
</dbReference>
<evidence type="ECO:0000256" key="3">
    <source>
        <dbReference type="ARBA" id="ARBA00023163"/>
    </source>
</evidence>
<dbReference type="InterPro" id="IPR018060">
    <property type="entry name" value="HTH_AraC"/>
</dbReference>
<accession>A0ABP8Q2C9</accession>
<evidence type="ECO:0000256" key="1">
    <source>
        <dbReference type="ARBA" id="ARBA00023015"/>
    </source>
</evidence>
<organism evidence="5 6">
    <name type="scientific">Hymenobacter ginsengisoli</name>
    <dbReference type="NCBI Taxonomy" id="1051626"/>
    <lineage>
        <taxon>Bacteria</taxon>
        <taxon>Pseudomonadati</taxon>
        <taxon>Bacteroidota</taxon>
        <taxon>Cytophagia</taxon>
        <taxon>Cytophagales</taxon>
        <taxon>Hymenobacteraceae</taxon>
        <taxon>Hymenobacter</taxon>
    </lineage>
</organism>
<evidence type="ECO:0000313" key="6">
    <source>
        <dbReference type="Proteomes" id="UP001501243"/>
    </source>
</evidence>
<feature type="domain" description="HTH araC/xylS-type" evidence="4">
    <location>
        <begin position="190"/>
        <end position="288"/>
    </location>
</feature>
<protein>
    <submittedName>
        <fullName evidence="5">Helix-turn-helix domain-containing protein</fullName>
    </submittedName>
</protein>
<dbReference type="PROSITE" id="PS01124">
    <property type="entry name" value="HTH_ARAC_FAMILY_2"/>
    <property type="match status" value="1"/>
</dbReference>
<evidence type="ECO:0000313" key="5">
    <source>
        <dbReference type="EMBL" id="GAA4496483.1"/>
    </source>
</evidence>
<dbReference type="InterPro" id="IPR037923">
    <property type="entry name" value="HTH-like"/>
</dbReference>
<comment type="caution">
    <text evidence="5">The sequence shown here is derived from an EMBL/GenBank/DDBJ whole genome shotgun (WGS) entry which is preliminary data.</text>
</comment>
<keyword evidence="6" id="KW-1185">Reference proteome</keyword>
<dbReference type="SUPFAM" id="SSF51215">
    <property type="entry name" value="Regulatory protein AraC"/>
    <property type="match status" value="1"/>
</dbReference>
<sequence length="310" mass="34264">MSAAIPVYPLAALTEPAAKPAEIFFLGPQSAPTQLPIELPYRSNYYKIGICLRGHASLKVNLDTYDIGPGSLMLLSPYVIKQWPFMSADMEAFSIFFTKEFITANSSLNLDTFAFFERDARHVLPLPPAQAASITALLRAIEQKYDAPHAYREEILKSLIHILLHETAPIYSVQHVSSNASQTRSQLIAAEFKKLVNSHYATQRSLAFYADKLCITPKHLAETVKEATGKRALEWLAEAVLLEAHVLLQNPALTIAQIADTLHFADQSTFGRFFRKGTGASPATYRQRCSSGEVARTFSPQVGHTSPLAD</sequence>
<dbReference type="InterPro" id="IPR009057">
    <property type="entry name" value="Homeodomain-like_sf"/>
</dbReference>
<gene>
    <name evidence="5" type="ORF">GCM10023172_09860</name>
</gene>
<dbReference type="Gene3D" id="1.10.10.60">
    <property type="entry name" value="Homeodomain-like"/>
    <property type="match status" value="1"/>
</dbReference>
<dbReference type="EMBL" id="BAABGQ010000005">
    <property type="protein sequence ID" value="GAA4496483.1"/>
    <property type="molecule type" value="Genomic_DNA"/>
</dbReference>
<evidence type="ECO:0000259" key="4">
    <source>
        <dbReference type="PROSITE" id="PS01124"/>
    </source>
</evidence>